<reference evidence="1" key="1">
    <citation type="journal article" date="2021" name="Proc. Natl. Acad. Sci. U.S.A.">
        <title>A Catalog of Tens of Thousands of Viruses from Human Metagenomes Reveals Hidden Associations with Chronic Diseases.</title>
        <authorList>
            <person name="Tisza M.J."/>
            <person name="Buck C.B."/>
        </authorList>
    </citation>
    <scope>NUCLEOTIDE SEQUENCE</scope>
    <source>
        <strain evidence="1">Ct3wi9</strain>
    </source>
</reference>
<sequence length="413" mass="48042">MSFSNLKEIFDHYCETEINRKLLESLTKWRNRFYSRNSEHVGFFSTASFGLYIPKWMSSDDDVWLNEILGIDEDEVADFVYALPTINKDFKVSSNILSIGMVYLMHRAHTSKTLSQKERDGLKLVIMEIMVARYLTSVMNNYFCRGKTSPEISTEVYERLTRRFDLKVAGNWKNWIEMKSELFVIGDDQRADAKYAKQEVFDTFDDELVVRKLNSVKSQINKSIVEINAVFRQVLDDQEKVISTSALSMSVDGLYLGDLVRQQSQFLHYQDKIFTDENSFIKEDLLYVIESSMPTLVKSTFRETLSFMVRNQLTPKWKNKILDARHDVMIYSLALIQSEGLKTNDLVQIAHRLRQNLLSGKANDKTLLSVRKLVDGFIYEVKPKLKGKLVSLERSAVMLYIILRTLAMNYYKS</sequence>
<evidence type="ECO:0000313" key="1">
    <source>
        <dbReference type="EMBL" id="DAD86660.1"/>
    </source>
</evidence>
<dbReference type="EMBL" id="BK015006">
    <property type="protein sequence ID" value="DAD86660.1"/>
    <property type="molecule type" value="Genomic_DNA"/>
</dbReference>
<accession>A0A8S5MWS7</accession>
<protein>
    <submittedName>
        <fullName evidence="1">Uncharacterized protein</fullName>
    </submittedName>
</protein>
<organism evidence="1">
    <name type="scientific">Myoviridae sp. ct3wi9</name>
    <dbReference type="NCBI Taxonomy" id="2826610"/>
    <lineage>
        <taxon>Viruses</taxon>
        <taxon>Duplodnaviria</taxon>
        <taxon>Heunggongvirae</taxon>
        <taxon>Uroviricota</taxon>
        <taxon>Caudoviricetes</taxon>
    </lineage>
</organism>
<name>A0A8S5MWS7_9CAUD</name>
<proteinExistence type="predicted"/>